<protein>
    <recommendedName>
        <fullName evidence="4">HTH lacI-type domain-containing protein</fullName>
    </recommendedName>
</protein>
<evidence type="ECO:0000256" key="1">
    <source>
        <dbReference type="ARBA" id="ARBA00004196"/>
    </source>
</evidence>
<organism evidence="5 6">
    <name type="scientific">Bradyrhizobium jicamae</name>
    <dbReference type="NCBI Taxonomy" id="280332"/>
    <lineage>
        <taxon>Bacteria</taxon>
        <taxon>Pseudomonadati</taxon>
        <taxon>Pseudomonadota</taxon>
        <taxon>Alphaproteobacteria</taxon>
        <taxon>Hyphomicrobiales</taxon>
        <taxon>Nitrobacteraceae</taxon>
        <taxon>Bradyrhizobium</taxon>
    </lineage>
</organism>
<dbReference type="STRING" id="280332.CQ12_14675"/>
<dbReference type="InterPro" id="IPR000843">
    <property type="entry name" value="HTH_LacI"/>
</dbReference>
<feature type="domain" description="HTH lacI-type" evidence="4">
    <location>
        <begin position="8"/>
        <end position="76"/>
    </location>
</feature>
<dbReference type="GO" id="GO:0030246">
    <property type="term" value="F:carbohydrate binding"/>
    <property type="evidence" value="ECO:0007669"/>
    <property type="project" value="UniProtKB-ARBA"/>
</dbReference>
<dbReference type="SMART" id="SM00354">
    <property type="entry name" value="HTH_LACI"/>
    <property type="match status" value="1"/>
</dbReference>
<dbReference type="CDD" id="cd01392">
    <property type="entry name" value="HTH_LacI"/>
    <property type="match status" value="1"/>
</dbReference>
<dbReference type="Pfam" id="PF13407">
    <property type="entry name" value="Peripla_BP_4"/>
    <property type="match status" value="1"/>
</dbReference>
<dbReference type="Pfam" id="PF00356">
    <property type="entry name" value="LacI"/>
    <property type="match status" value="1"/>
</dbReference>
<comment type="subcellular location">
    <subcellularLocation>
        <location evidence="1">Cell envelope</location>
    </subcellularLocation>
</comment>
<dbReference type="InterPro" id="IPR025997">
    <property type="entry name" value="SBP_2_dom"/>
</dbReference>
<dbReference type="GO" id="GO:0030313">
    <property type="term" value="C:cell envelope"/>
    <property type="evidence" value="ECO:0007669"/>
    <property type="project" value="UniProtKB-SubCell"/>
</dbReference>
<evidence type="ECO:0000256" key="3">
    <source>
        <dbReference type="ARBA" id="ARBA00022729"/>
    </source>
</evidence>
<evidence type="ECO:0000256" key="2">
    <source>
        <dbReference type="ARBA" id="ARBA00007639"/>
    </source>
</evidence>
<dbReference type="AlphaFoldDB" id="A0A0R3LK26"/>
<dbReference type="PANTHER" id="PTHR46847">
    <property type="entry name" value="D-ALLOSE-BINDING PERIPLASMIC PROTEIN-RELATED"/>
    <property type="match status" value="1"/>
</dbReference>
<name>A0A0R3LK26_9BRAD</name>
<evidence type="ECO:0000313" key="6">
    <source>
        <dbReference type="Proteomes" id="UP000050863"/>
    </source>
</evidence>
<dbReference type="Gene3D" id="1.10.260.40">
    <property type="entry name" value="lambda repressor-like DNA-binding domains"/>
    <property type="match status" value="1"/>
</dbReference>
<dbReference type="EMBL" id="LLXZ01000093">
    <property type="protein sequence ID" value="KRR08092.1"/>
    <property type="molecule type" value="Genomic_DNA"/>
</dbReference>
<keyword evidence="6" id="KW-1185">Reference proteome</keyword>
<evidence type="ECO:0000259" key="4">
    <source>
        <dbReference type="PROSITE" id="PS50932"/>
    </source>
</evidence>
<accession>A0A0R3LK26</accession>
<dbReference type="Proteomes" id="UP000050863">
    <property type="component" value="Unassembled WGS sequence"/>
</dbReference>
<reference evidence="5 6" key="1">
    <citation type="submission" date="2014-03" db="EMBL/GenBank/DDBJ databases">
        <title>Bradyrhizobium valentinum sp. nov., isolated from effective nodules of Lupinus mariae-josephae, a lupine endemic of basic-lime soils in Eastern Spain.</title>
        <authorList>
            <person name="Duran D."/>
            <person name="Rey L."/>
            <person name="Navarro A."/>
            <person name="Busquets A."/>
            <person name="Imperial J."/>
            <person name="Ruiz-Argueso T."/>
        </authorList>
    </citation>
    <scope>NUCLEOTIDE SEQUENCE [LARGE SCALE GENOMIC DNA]</scope>
    <source>
        <strain evidence="5 6">PAC68</strain>
    </source>
</reference>
<gene>
    <name evidence="5" type="ORF">CQ12_14675</name>
</gene>
<dbReference type="GO" id="GO:0006355">
    <property type="term" value="P:regulation of DNA-templated transcription"/>
    <property type="evidence" value="ECO:0007669"/>
    <property type="project" value="InterPro"/>
</dbReference>
<dbReference type="InterPro" id="IPR010982">
    <property type="entry name" value="Lambda_DNA-bd_dom_sf"/>
</dbReference>
<comment type="similarity">
    <text evidence="2">Belongs to the bacterial solute-binding protein 2 family.</text>
</comment>
<dbReference type="OrthoDB" id="9805774at2"/>
<dbReference type="Gene3D" id="3.40.50.2300">
    <property type="match status" value="2"/>
</dbReference>
<dbReference type="CDD" id="cd06307">
    <property type="entry name" value="PBP1_sugar_binding"/>
    <property type="match status" value="1"/>
</dbReference>
<proteinExistence type="inferred from homology"/>
<dbReference type="PROSITE" id="PS00356">
    <property type="entry name" value="HTH_LACI_1"/>
    <property type="match status" value="1"/>
</dbReference>
<dbReference type="PANTHER" id="PTHR46847:SF1">
    <property type="entry name" value="D-ALLOSE-BINDING PERIPLASMIC PROTEIN-RELATED"/>
    <property type="match status" value="1"/>
</dbReference>
<sequence length="346" mass="37515">MKRAVERVTLAEIAKAAGVSVATVDRVLNGRASVSSKRMELVYGAARALNYHGLPTLRSRLPVKQPIVRIGVALRRRHHAFYMAIESALRSAATRCSDAEVDLKIVCQSNNTAQEAASLIQKLAESCHVIALMAPDHSAVSDAVKVAREKNVFTFSLLSDFAIDARQAYLGVDNRKAGRTAAWGASHTAQRPGALAIVVGSHGYLAQEMREAGFRSYIRERQPEFTVVDTLVSAESEDDVRHGVERLLGKREDIVGIYVASGGVEGALEALRRKARTGKVALICNELTPLSREAVAERAATMIIATPVEQLTQQLVTEAVHTVNGRGEELSKPGPIPFELYVSENI</sequence>
<dbReference type="InterPro" id="IPR028082">
    <property type="entry name" value="Peripla_BP_I"/>
</dbReference>
<dbReference type="PROSITE" id="PS50932">
    <property type="entry name" value="HTH_LACI_2"/>
    <property type="match status" value="1"/>
</dbReference>
<keyword evidence="3" id="KW-0732">Signal</keyword>
<evidence type="ECO:0000313" key="5">
    <source>
        <dbReference type="EMBL" id="KRR08092.1"/>
    </source>
</evidence>
<dbReference type="SUPFAM" id="SSF47413">
    <property type="entry name" value="lambda repressor-like DNA-binding domains"/>
    <property type="match status" value="1"/>
</dbReference>
<dbReference type="SUPFAM" id="SSF53822">
    <property type="entry name" value="Periplasmic binding protein-like I"/>
    <property type="match status" value="1"/>
</dbReference>
<comment type="caution">
    <text evidence="5">The sequence shown here is derived from an EMBL/GenBank/DDBJ whole genome shotgun (WGS) entry which is preliminary data.</text>
</comment>
<dbReference type="GO" id="GO:0003677">
    <property type="term" value="F:DNA binding"/>
    <property type="evidence" value="ECO:0007669"/>
    <property type="project" value="InterPro"/>
</dbReference>